<keyword evidence="2" id="KW-1133">Transmembrane helix</keyword>
<dbReference type="AlphaFoldDB" id="A0A1I7ZDR2"/>
<organism evidence="3 4">
    <name type="scientific">Steinernema glaseri</name>
    <dbReference type="NCBI Taxonomy" id="37863"/>
    <lineage>
        <taxon>Eukaryota</taxon>
        <taxon>Metazoa</taxon>
        <taxon>Ecdysozoa</taxon>
        <taxon>Nematoda</taxon>
        <taxon>Chromadorea</taxon>
        <taxon>Rhabditida</taxon>
        <taxon>Tylenchina</taxon>
        <taxon>Panagrolaimomorpha</taxon>
        <taxon>Strongyloidoidea</taxon>
        <taxon>Steinernematidae</taxon>
        <taxon>Steinernema</taxon>
    </lineage>
</organism>
<proteinExistence type="predicted"/>
<dbReference type="WBParaSite" id="L893_g25157.t1">
    <property type="protein sequence ID" value="L893_g25157.t1"/>
    <property type="gene ID" value="L893_g25157"/>
</dbReference>
<keyword evidence="3" id="KW-1185">Reference proteome</keyword>
<accession>A0A1I7ZDR2</accession>
<feature type="transmembrane region" description="Helical" evidence="2">
    <location>
        <begin position="33"/>
        <end position="51"/>
    </location>
</feature>
<name>A0A1I7ZDR2_9BILA</name>
<dbReference type="Proteomes" id="UP000095287">
    <property type="component" value="Unplaced"/>
</dbReference>
<keyword evidence="2" id="KW-0812">Transmembrane</keyword>
<evidence type="ECO:0000256" key="1">
    <source>
        <dbReference type="SAM" id="MobiDB-lite"/>
    </source>
</evidence>
<sequence>MRRITARTAAAHSFPVDDSAISLGGLVTEPRQYCLIFAGTMSLTSVVAIFLRKIFPLFQCLVSRIGRLFSFRRKTQNIGELPFTVPRTERADFGGSLPAQTGSWDDGWQNTASFHEETVSSKIEEYRRKRAEELRRSEQSASGEPDFFDDMQPTIKAEKTVTEPIKCL</sequence>
<evidence type="ECO:0000313" key="4">
    <source>
        <dbReference type="WBParaSite" id="L893_g25157.t1"/>
    </source>
</evidence>
<keyword evidence="2" id="KW-0472">Membrane</keyword>
<feature type="region of interest" description="Disordered" evidence="1">
    <location>
        <begin position="132"/>
        <end position="154"/>
    </location>
</feature>
<evidence type="ECO:0000256" key="2">
    <source>
        <dbReference type="SAM" id="Phobius"/>
    </source>
</evidence>
<evidence type="ECO:0000313" key="3">
    <source>
        <dbReference type="Proteomes" id="UP000095287"/>
    </source>
</evidence>
<reference evidence="4" key="1">
    <citation type="submission" date="2016-11" db="UniProtKB">
        <authorList>
            <consortium name="WormBaseParasite"/>
        </authorList>
    </citation>
    <scope>IDENTIFICATION</scope>
</reference>
<protein>
    <submittedName>
        <fullName evidence="4">BAT2_N domain-containing protein</fullName>
    </submittedName>
</protein>